<dbReference type="Proteomes" id="UP000092668">
    <property type="component" value="Unassembled WGS sequence"/>
</dbReference>
<sequence length="78" mass="7954">MHPAMTTYPSPDEDPTPPPPPETPGTAPTGKWGVPPTTSPQLTPTGGRSRATPGGRATLWAGLAVLIGIFALLIILSA</sequence>
<dbReference type="AlphaFoldDB" id="A0A1B8SDH4"/>
<proteinExistence type="predicted"/>
<accession>A0A1B8SDH4</accession>
<protein>
    <submittedName>
        <fullName evidence="3">Uncharacterized protein</fullName>
    </submittedName>
</protein>
<feature type="region of interest" description="Disordered" evidence="1">
    <location>
        <begin position="1"/>
        <end position="53"/>
    </location>
</feature>
<keyword evidence="4" id="KW-1185">Reference proteome</keyword>
<evidence type="ECO:0000256" key="1">
    <source>
        <dbReference type="SAM" id="MobiDB-lite"/>
    </source>
</evidence>
<name>A0A1B8SDH4_9MYCO</name>
<gene>
    <name evidence="3" type="ORF">ACT18_15770</name>
</gene>
<dbReference type="EMBL" id="LFOE01000025">
    <property type="protein sequence ID" value="OBY30789.1"/>
    <property type="molecule type" value="Genomic_DNA"/>
</dbReference>
<dbReference type="PATRIC" id="fig|354243.3.peg.3262"/>
<keyword evidence="2" id="KW-1133">Transmembrane helix</keyword>
<feature type="transmembrane region" description="Helical" evidence="2">
    <location>
        <begin position="57"/>
        <end position="76"/>
    </location>
</feature>
<evidence type="ECO:0000313" key="4">
    <source>
        <dbReference type="Proteomes" id="UP000092668"/>
    </source>
</evidence>
<feature type="compositionally biased region" description="Low complexity" evidence="1">
    <location>
        <begin position="1"/>
        <end position="10"/>
    </location>
</feature>
<keyword evidence="2" id="KW-0472">Membrane</keyword>
<reference evidence="3 4" key="1">
    <citation type="submission" date="2015-06" db="EMBL/GenBank/DDBJ databases">
        <title>Genome sequence of Mycobacterium kumamotonense strain Roo.</title>
        <authorList>
            <person name="Greninger A.L."/>
            <person name="Cunningham G."/>
            <person name="Miller S."/>
        </authorList>
    </citation>
    <scope>NUCLEOTIDE SEQUENCE [LARGE SCALE GENOMIC DNA]</scope>
    <source>
        <strain evidence="3 4">Roo</strain>
    </source>
</reference>
<evidence type="ECO:0000313" key="3">
    <source>
        <dbReference type="EMBL" id="OBY30789.1"/>
    </source>
</evidence>
<comment type="caution">
    <text evidence="3">The sequence shown here is derived from an EMBL/GenBank/DDBJ whole genome shotgun (WGS) entry which is preliminary data.</text>
</comment>
<evidence type="ECO:0000256" key="2">
    <source>
        <dbReference type="SAM" id="Phobius"/>
    </source>
</evidence>
<keyword evidence="2" id="KW-0812">Transmembrane</keyword>
<organism evidence="3 4">
    <name type="scientific">Mycolicibacter kumamotonensis</name>
    <dbReference type="NCBI Taxonomy" id="354243"/>
    <lineage>
        <taxon>Bacteria</taxon>
        <taxon>Bacillati</taxon>
        <taxon>Actinomycetota</taxon>
        <taxon>Actinomycetes</taxon>
        <taxon>Mycobacteriales</taxon>
        <taxon>Mycobacteriaceae</taxon>
        <taxon>Mycolicibacter</taxon>
    </lineage>
</organism>